<sequence length="84" mass="8880">MARKSSNNGPTQPLTLSTTSTSNQRESSPALSSAPGSPERPKGPLSVIVDSRDTVKVNNANPSELKNACDDALKRVRVLAFMAI</sequence>
<gene>
    <name evidence="1" type="ORF">BDN72DRAFT_834729</name>
</gene>
<protein>
    <submittedName>
        <fullName evidence="1">Uncharacterized protein</fullName>
    </submittedName>
</protein>
<dbReference type="EMBL" id="ML208276">
    <property type="protein sequence ID" value="TFK73332.1"/>
    <property type="molecule type" value="Genomic_DNA"/>
</dbReference>
<dbReference type="Proteomes" id="UP000308600">
    <property type="component" value="Unassembled WGS sequence"/>
</dbReference>
<organism evidence="1 2">
    <name type="scientific">Pluteus cervinus</name>
    <dbReference type="NCBI Taxonomy" id="181527"/>
    <lineage>
        <taxon>Eukaryota</taxon>
        <taxon>Fungi</taxon>
        <taxon>Dikarya</taxon>
        <taxon>Basidiomycota</taxon>
        <taxon>Agaricomycotina</taxon>
        <taxon>Agaricomycetes</taxon>
        <taxon>Agaricomycetidae</taxon>
        <taxon>Agaricales</taxon>
        <taxon>Pluteineae</taxon>
        <taxon>Pluteaceae</taxon>
        <taxon>Pluteus</taxon>
    </lineage>
</organism>
<accession>A0ACD3B6M0</accession>
<name>A0ACD3B6M0_9AGAR</name>
<reference evidence="1 2" key="1">
    <citation type="journal article" date="2019" name="Nat. Ecol. Evol.">
        <title>Megaphylogeny resolves global patterns of mushroom evolution.</title>
        <authorList>
            <person name="Varga T."/>
            <person name="Krizsan K."/>
            <person name="Foldi C."/>
            <person name="Dima B."/>
            <person name="Sanchez-Garcia M."/>
            <person name="Sanchez-Ramirez S."/>
            <person name="Szollosi G.J."/>
            <person name="Szarkandi J.G."/>
            <person name="Papp V."/>
            <person name="Albert L."/>
            <person name="Andreopoulos W."/>
            <person name="Angelini C."/>
            <person name="Antonin V."/>
            <person name="Barry K.W."/>
            <person name="Bougher N.L."/>
            <person name="Buchanan P."/>
            <person name="Buyck B."/>
            <person name="Bense V."/>
            <person name="Catcheside P."/>
            <person name="Chovatia M."/>
            <person name="Cooper J."/>
            <person name="Damon W."/>
            <person name="Desjardin D."/>
            <person name="Finy P."/>
            <person name="Geml J."/>
            <person name="Haridas S."/>
            <person name="Hughes K."/>
            <person name="Justo A."/>
            <person name="Karasinski D."/>
            <person name="Kautmanova I."/>
            <person name="Kiss B."/>
            <person name="Kocsube S."/>
            <person name="Kotiranta H."/>
            <person name="LaButti K.M."/>
            <person name="Lechner B.E."/>
            <person name="Liimatainen K."/>
            <person name="Lipzen A."/>
            <person name="Lukacs Z."/>
            <person name="Mihaltcheva S."/>
            <person name="Morgado L.N."/>
            <person name="Niskanen T."/>
            <person name="Noordeloos M.E."/>
            <person name="Ohm R.A."/>
            <person name="Ortiz-Santana B."/>
            <person name="Ovrebo C."/>
            <person name="Racz N."/>
            <person name="Riley R."/>
            <person name="Savchenko A."/>
            <person name="Shiryaev A."/>
            <person name="Soop K."/>
            <person name="Spirin V."/>
            <person name="Szebenyi C."/>
            <person name="Tomsovsky M."/>
            <person name="Tulloss R.E."/>
            <person name="Uehling J."/>
            <person name="Grigoriev I.V."/>
            <person name="Vagvolgyi C."/>
            <person name="Papp T."/>
            <person name="Martin F.M."/>
            <person name="Miettinen O."/>
            <person name="Hibbett D.S."/>
            <person name="Nagy L.G."/>
        </authorList>
    </citation>
    <scope>NUCLEOTIDE SEQUENCE [LARGE SCALE GENOMIC DNA]</scope>
    <source>
        <strain evidence="1 2">NL-1719</strain>
    </source>
</reference>
<proteinExistence type="predicted"/>
<keyword evidence="2" id="KW-1185">Reference proteome</keyword>
<evidence type="ECO:0000313" key="2">
    <source>
        <dbReference type="Proteomes" id="UP000308600"/>
    </source>
</evidence>
<evidence type="ECO:0000313" key="1">
    <source>
        <dbReference type="EMBL" id="TFK73332.1"/>
    </source>
</evidence>